<proteinExistence type="predicted"/>
<gene>
    <name evidence="1" type="ORF">UFOVP257_166</name>
</gene>
<organism evidence="1">
    <name type="scientific">uncultured Caudovirales phage</name>
    <dbReference type="NCBI Taxonomy" id="2100421"/>
    <lineage>
        <taxon>Viruses</taxon>
        <taxon>Duplodnaviria</taxon>
        <taxon>Heunggongvirae</taxon>
        <taxon>Uroviricota</taxon>
        <taxon>Caudoviricetes</taxon>
        <taxon>Peduoviridae</taxon>
        <taxon>Maltschvirus</taxon>
        <taxon>Maltschvirus maltsch</taxon>
    </lineage>
</organism>
<name>A0A6J5LGW6_9CAUD</name>
<reference evidence="1" key="1">
    <citation type="submission" date="2020-04" db="EMBL/GenBank/DDBJ databases">
        <authorList>
            <person name="Chiriac C."/>
            <person name="Salcher M."/>
            <person name="Ghai R."/>
            <person name="Kavagutti S V."/>
        </authorList>
    </citation>
    <scope>NUCLEOTIDE SEQUENCE</scope>
</reference>
<sequence>MKLIKLDKRYKGHGWGYNYAFEFRKRDRLVLLIQEILNSMHGPMRVHTHGEGILYYSWVTNENWFMAPIDGKRVRIYLKNEADATMIIMQLPANS</sequence>
<evidence type="ECO:0000313" key="1">
    <source>
        <dbReference type="EMBL" id="CAB4133385.1"/>
    </source>
</evidence>
<accession>A0A6J5LGW6</accession>
<dbReference type="EMBL" id="LR796274">
    <property type="protein sequence ID" value="CAB4133385.1"/>
    <property type="molecule type" value="Genomic_DNA"/>
</dbReference>
<protein>
    <submittedName>
        <fullName evidence="1">Uncharacterized protein</fullName>
    </submittedName>
</protein>